<evidence type="ECO:0000313" key="2">
    <source>
        <dbReference type="Proteomes" id="UP000265703"/>
    </source>
</evidence>
<dbReference type="AlphaFoldDB" id="A0A397TPL5"/>
<name>A0A397TPL5_9GLOM</name>
<keyword evidence="2" id="KW-1185">Reference proteome</keyword>
<organism evidence="1 2">
    <name type="scientific">Glomus cerebriforme</name>
    <dbReference type="NCBI Taxonomy" id="658196"/>
    <lineage>
        <taxon>Eukaryota</taxon>
        <taxon>Fungi</taxon>
        <taxon>Fungi incertae sedis</taxon>
        <taxon>Mucoromycota</taxon>
        <taxon>Glomeromycotina</taxon>
        <taxon>Glomeromycetes</taxon>
        <taxon>Glomerales</taxon>
        <taxon>Glomeraceae</taxon>
        <taxon>Glomus</taxon>
    </lineage>
</organism>
<dbReference type="EMBL" id="QKYT01000016">
    <property type="protein sequence ID" value="RIA98407.1"/>
    <property type="molecule type" value="Genomic_DNA"/>
</dbReference>
<reference evidence="1 2" key="1">
    <citation type="submission" date="2018-06" db="EMBL/GenBank/DDBJ databases">
        <title>Comparative genomics reveals the genomic features of Rhizophagus irregularis, R. cerebriforme, R. diaphanum and Gigaspora rosea, and their symbiotic lifestyle signature.</title>
        <authorList>
            <person name="Morin E."/>
            <person name="San Clemente H."/>
            <person name="Chen E.C.H."/>
            <person name="De La Providencia I."/>
            <person name="Hainaut M."/>
            <person name="Kuo A."/>
            <person name="Kohler A."/>
            <person name="Murat C."/>
            <person name="Tang N."/>
            <person name="Roy S."/>
            <person name="Loubradou J."/>
            <person name="Henrissat B."/>
            <person name="Grigoriev I.V."/>
            <person name="Corradi N."/>
            <person name="Roux C."/>
            <person name="Martin F.M."/>
        </authorList>
    </citation>
    <scope>NUCLEOTIDE SEQUENCE [LARGE SCALE GENOMIC DNA]</scope>
    <source>
        <strain evidence="1 2">DAOM 227022</strain>
    </source>
</reference>
<gene>
    <name evidence="1" type="ORF">C1645_812827</name>
</gene>
<evidence type="ECO:0000313" key="1">
    <source>
        <dbReference type="EMBL" id="RIA98407.1"/>
    </source>
</evidence>
<accession>A0A397TPL5</accession>
<dbReference type="Proteomes" id="UP000265703">
    <property type="component" value="Unassembled WGS sequence"/>
</dbReference>
<comment type="caution">
    <text evidence="1">The sequence shown here is derived from an EMBL/GenBank/DDBJ whole genome shotgun (WGS) entry which is preliminary data.</text>
</comment>
<sequence>MNILPKNKDDEIDMDFNVEKEVYNAHAKELDVIQELIDKLNIKNPFTAEEYIQYNNFEITTNIISNKDILKVVFPNNDNNQKKKVEDLDLLLPITHNEVINYYDKIIFYLK</sequence>
<dbReference type="OrthoDB" id="2468756at2759"/>
<proteinExistence type="predicted"/>
<dbReference type="STRING" id="658196.A0A397TPL5"/>
<protein>
    <submittedName>
        <fullName evidence="1">Uncharacterized protein</fullName>
    </submittedName>
</protein>